<evidence type="ECO:0000256" key="3">
    <source>
        <dbReference type="ARBA" id="ARBA00022692"/>
    </source>
</evidence>
<dbReference type="OrthoDB" id="5581259at2759"/>
<comment type="subcellular location">
    <subcellularLocation>
        <location evidence="1">Membrane</location>
        <topology evidence="1">Multi-pass membrane protein</topology>
    </subcellularLocation>
</comment>
<evidence type="ECO:0000313" key="7">
    <source>
        <dbReference type="EMBL" id="KAF2479624.1"/>
    </source>
</evidence>
<accession>A0A6A6PIT2</accession>
<dbReference type="Proteomes" id="UP000799767">
    <property type="component" value="Unassembled WGS sequence"/>
</dbReference>
<dbReference type="GO" id="GO:0005783">
    <property type="term" value="C:endoplasmic reticulum"/>
    <property type="evidence" value="ECO:0007669"/>
    <property type="project" value="TreeGrafter"/>
</dbReference>
<comment type="similarity">
    <text evidence="2">Belongs to the PER33/POM33 family.</text>
</comment>
<keyword evidence="3 6" id="KW-0812">Transmembrane</keyword>
<organism evidence="7 8">
    <name type="scientific">Neohortaea acidophila</name>
    <dbReference type="NCBI Taxonomy" id="245834"/>
    <lineage>
        <taxon>Eukaryota</taxon>
        <taxon>Fungi</taxon>
        <taxon>Dikarya</taxon>
        <taxon>Ascomycota</taxon>
        <taxon>Pezizomycotina</taxon>
        <taxon>Dothideomycetes</taxon>
        <taxon>Dothideomycetidae</taxon>
        <taxon>Mycosphaerellales</taxon>
        <taxon>Teratosphaeriaceae</taxon>
        <taxon>Neohortaea</taxon>
    </lineage>
</organism>
<protein>
    <recommendedName>
        <fullName evidence="9">Endoplasmic reticulum protein</fullName>
    </recommendedName>
</protein>
<feature type="transmembrane region" description="Helical" evidence="6">
    <location>
        <begin position="31"/>
        <end position="52"/>
    </location>
</feature>
<feature type="transmembrane region" description="Helical" evidence="6">
    <location>
        <begin position="121"/>
        <end position="139"/>
    </location>
</feature>
<evidence type="ECO:0000256" key="1">
    <source>
        <dbReference type="ARBA" id="ARBA00004141"/>
    </source>
</evidence>
<proteinExistence type="inferred from homology"/>
<dbReference type="InterPro" id="IPR005344">
    <property type="entry name" value="TMEM33/Pom33"/>
</dbReference>
<dbReference type="GO" id="GO:0016020">
    <property type="term" value="C:membrane"/>
    <property type="evidence" value="ECO:0007669"/>
    <property type="project" value="UniProtKB-SubCell"/>
</dbReference>
<dbReference type="GO" id="GO:0071786">
    <property type="term" value="P:endoplasmic reticulum tubular network organization"/>
    <property type="evidence" value="ECO:0007669"/>
    <property type="project" value="TreeGrafter"/>
</dbReference>
<sequence length="286" mass="31688">MAPSPTSPQQPSAASKPLQQRLLELAQTLQFAWFVGHVTLLFCTVRYTLSYITFNPTSKWARFSYRTAFVAAALTYGIVVFKGYRARQKSGRGQGSPLALLGDENVQYLIMAITWLFSRQFPLALLPFTVYSIFHIATYTRGILLPAIQQSTPPPAGQKPKPTGLSDTIGRFVKDYYDLSMSLVAGLEIALWFRLLGSAIIFTKGSWILIAIYTVFLRARLSQSTFVQGMLRQLGARGDALANRQDVPPVAKNVWEQAKGAAVKAHDATDFNKYVSPQSPTQKKAS</sequence>
<reference evidence="7" key="1">
    <citation type="journal article" date="2020" name="Stud. Mycol.">
        <title>101 Dothideomycetes genomes: a test case for predicting lifestyles and emergence of pathogens.</title>
        <authorList>
            <person name="Haridas S."/>
            <person name="Albert R."/>
            <person name="Binder M."/>
            <person name="Bloem J."/>
            <person name="Labutti K."/>
            <person name="Salamov A."/>
            <person name="Andreopoulos B."/>
            <person name="Baker S."/>
            <person name="Barry K."/>
            <person name="Bills G."/>
            <person name="Bluhm B."/>
            <person name="Cannon C."/>
            <person name="Castanera R."/>
            <person name="Culley D."/>
            <person name="Daum C."/>
            <person name="Ezra D."/>
            <person name="Gonzalez J."/>
            <person name="Henrissat B."/>
            <person name="Kuo A."/>
            <person name="Liang C."/>
            <person name="Lipzen A."/>
            <person name="Lutzoni F."/>
            <person name="Magnuson J."/>
            <person name="Mondo S."/>
            <person name="Nolan M."/>
            <person name="Ohm R."/>
            <person name="Pangilinan J."/>
            <person name="Park H.-J."/>
            <person name="Ramirez L."/>
            <person name="Alfaro M."/>
            <person name="Sun H."/>
            <person name="Tritt A."/>
            <person name="Yoshinaga Y."/>
            <person name="Zwiers L.-H."/>
            <person name="Turgeon B."/>
            <person name="Goodwin S."/>
            <person name="Spatafora J."/>
            <person name="Crous P."/>
            <person name="Grigoriev I."/>
        </authorList>
    </citation>
    <scope>NUCLEOTIDE SEQUENCE</scope>
    <source>
        <strain evidence="7">CBS 113389</strain>
    </source>
</reference>
<dbReference type="Pfam" id="PF03661">
    <property type="entry name" value="TMEM33_Pom33"/>
    <property type="match status" value="1"/>
</dbReference>
<keyword evidence="4 6" id="KW-1133">Transmembrane helix</keyword>
<keyword evidence="5 6" id="KW-0472">Membrane</keyword>
<feature type="transmembrane region" description="Helical" evidence="6">
    <location>
        <begin position="64"/>
        <end position="84"/>
    </location>
</feature>
<dbReference type="PANTHER" id="PTHR12703">
    <property type="entry name" value="TRANSMEMBRANE PROTEIN 33"/>
    <property type="match status" value="1"/>
</dbReference>
<evidence type="ECO:0000256" key="4">
    <source>
        <dbReference type="ARBA" id="ARBA00022989"/>
    </source>
</evidence>
<dbReference type="GO" id="GO:0061024">
    <property type="term" value="P:membrane organization"/>
    <property type="evidence" value="ECO:0007669"/>
    <property type="project" value="TreeGrafter"/>
</dbReference>
<dbReference type="PANTHER" id="PTHR12703:SF4">
    <property type="entry name" value="TRANSMEMBRANE PROTEIN 33"/>
    <property type="match status" value="1"/>
</dbReference>
<dbReference type="RefSeq" id="XP_033586194.1">
    <property type="nucleotide sequence ID" value="XM_033731650.1"/>
</dbReference>
<evidence type="ECO:0008006" key="9">
    <source>
        <dbReference type="Google" id="ProtNLM"/>
    </source>
</evidence>
<dbReference type="AlphaFoldDB" id="A0A6A6PIT2"/>
<evidence type="ECO:0000256" key="2">
    <source>
        <dbReference type="ARBA" id="ARBA00007322"/>
    </source>
</evidence>
<evidence type="ECO:0000256" key="6">
    <source>
        <dbReference type="SAM" id="Phobius"/>
    </source>
</evidence>
<evidence type="ECO:0000313" key="8">
    <source>
        <dbReference type="Proteomes" id="UP000799767"/>
    </source>
</evidence>
<evidence type="ECO:0000256" key="5">
    <source>
        <dbReference type="ARBA" id="ARBA00023136"/>
    </source>
</evidence>
<dbReference type="EMBL" id="MU001641">
    <property type="protein sequence ID" value="KAF2479624.1"/>
    <property type="molecule type" value="Genomic_DNA"/>
</dbReference>
<name>A0A6A6PIT2_9PEZI</name>
<dbReference type="GeneID" id="54472652"/>
<dbReference type="InterPro" id="IPR051645">
    <property type="entry name" value="PER33/POM33_regulator"/>
</dbReference>
<keyword evidence="8" id="KW-1185">Reference proteome</keyword>
<feature type="transmembrane region" description="Helical" evidence="6">
    <location>
        <begin position="191"/>
        <end position="216"/>
    </location>
</feature>
<gene>
    <name evidence="7" type="ORF">BDY17DRAFT_257007</name>
</gene>